<evidence type="ECO:0000313" key="7">
    <source>
        <dbReference type="EMBL" id="SDI86722.1"/>
    </source>
</evidence>
<evidence type="ECO:0000256" key="1">
    <source>
        <dbReference type="ARBA" id="ARBA00010466"/>
    </source>
</evidence>
<keyword evidence="8" id="KW-1185">Reference proteome</keyword>
<organism evidence="7 8">
    <name type="scientific">Salipiger marinus</name>
    <dbReference type="NCBI Taxonomy" id="555512"/>
    <lineage>
        <taxon>Bacteria</taxon>
        <taxon>Pseudomonadati</taxon>
        <taxon>Pseudomonadota</taxon>
        <taxon>Alphaproteobacteria</taxon>
        <taxon>Rhodobacterales</taxon>
        <taxon>Roseobacteraceae</taxon>
        <taxon>Salipiger</taxon>
    </lineage>
</organism>
<keyword evidence="3 7" id="KW-0238">DNA-binding</keyword>
<dbReference type="Pfam" id="PF12802">
    <property type="entry name" value="MarR_2"/>
    <property type="match status" value="1"/>
</dbReference>
<evidence type="ECO:0000313" key="8">
    <source>
        <dbReference type="Proteomes" id="UP000199093"/>
    </source>
</evidence>
<dbReference type="Gene3D" id="3.40.50.1360">
    <property type="match status" value="1"/>
</dbReference>
<dbReference type="GO" id="GO:0030246">
    <property type="term" value="F:carbohydrate binding"/>
    <property type="evidence" value="ECO:0007669"/>
    <property type="project" value="InterPro"/>
</dbReference>
<evidence type="ECO:0000259" key="5">
    <source>
        <dbReference type="Pfam" id="PF04198"/>
    </source>
</evidence>
<evidence type="ECO:0000259" key="6">
    <source>
        <dbReference type="Pfam" id="PF12802"/>
    </source>
</evidence>
<dbReference type="PANTHER" id="PTHR34294:SF1">
    <property type="entry name" value="TRANSCRIPTIONAL REGULATOR LSRR"/>
    <property type="match status" value="1"/>
</dbReference>
<dbReference type="STRING" id="555512.SAMN04487993_1011137"/>
<dbReference type="InterPro" id="IPR007324">
    <property type="entry name" value="Sugar-bd_dom_put"/>
</dbReference>
<evidence type="ECO:0000256" key="4">
    <source>
        <dbReference type="ARBA" id="ARBA00023163"/>
    </source>
</evidence>
<dbReference type="GO" id="GO:0003700">
    <property type="term" value="F:DNA-binding transcription factor activity"/>
    <property type="evidence" value="ECO:0007669"/>
    <property type="project" value="InterPro"/>
</dbReference>
<protein>
    <submittedName>
        <fullName evidence="7">DNA-binding transcriptional regulator LsrR, DeoR family</fullName>
    </submittedName>
</protein>
<evidence type="ECO:0000256" key="3">
    <source>
        <dbReference type="ARBA" id="ARBA00023125"/>
    </source>
</evidence>
<dbReference type="InterPro" id="IPR051054">
    <property type="entry name" value="SorC_transcr_regulators"/>
</dbReference>
<dbReference type="InterPro" id="IPR000835">
    <property type="entry name" value="HTH_MarR-typ"/>
</dbReference>
<name>A0A1G8P2P9_9RHOB</name>
<dbReference type="Gene3D" id="1.10.10.10">
    <property type="entry name" value="Winged helix-like DNA-binding domain superfamily/Winged helix DNA-binding domain"/>
    <property type="match status" value="1"/>
</dbReference>
<feature type="domain" description="Sugar-binding" evidence="5">
    <location>
        <begin position="65"/>
        <end position="318"/>
    </location>
</feature>
<accession>A0A1G8P2P9</accession>
<dbReference type="Pfam" id="PF04198">
    <property type="entry name" value="Sugar-bind"/>
    <property type="match status" value="1"/>
</dbReference>
<reference evidence="7 8" key="1">
    <citation type="submission" date="2016-10" db="EMBL/GenBank/DDBJ databases">
        <authorList>
            <person name="de Groot N.N."/>
        </authorList>
    </citation>
    <scope>NUCLEOTIDE SEQUENCE [LARGE SCALE GENOMIC DNA]</scope>
    <source>
        <strain evidence="7 8">DSM 26424</strain>
    </source>
</reference>
<evidence type="ECO:0000256" key="2">
    <source>
        <dbReference type="ARBA" id="ARBA00023015"/>
    </source>
</evidence>
<dbReference type="InterPro" id="IPR036388">
    <property type="entry name" value="WH-like_DNA-bd_sf"/>
</dbReference>
<dbReference type="OrthoDB" id="7065657at2"/>
<dbReference type="RefSeq" id="WP_089848079.1">
    <property type="nucleotide sequence ID" value="NZ_FNEJ01000011.1"/>
</dbReference>
<dbReference type="PANTHER" id="PTHR34294">
    <property type="entry name" value="TRANSCRIPTIONAL REGULATOR-RELATED"/>
    <property type="match status" value="1"/>
</dbReference>
<keyword evidence="4" id="KW-0804">Transcription</keyword>
<proteinExistence type="inferred from homology"/>
<sequence length="320" mass="34292">MAQRNTDDSDVPPRDLAARAAWLYYVGGLRQDQIAEDLGISRQRAQRLVARAVAEGLVRVRIDHPIAECLELERALRRRFGLTQARVAPRAGASQDALRAIASFAAPELERIFAQDTPQLIALGTGRTLRAVVEQMQTVPGGHHRMVSLIGNVSPDGSASFYEVIMRIADKTGAPHYPMAAPVTARSPAELETYRALPHVVSARDLALRADVTVVGIGQMADDAPLFVDGFISAEQLASVQAAGAAGEIGGHIFDSQGRYLDHPVNRFMVGVRVPQNANPVICIAGGASKIKPLRAALEGRLMQGLITDEVTAAELLSTS</sequence>
<feature type="domain" description="HTH marR-type" evidence="6">
    <location>
        <begin position="22"/>
        <end position="61"/>
    </location>
</feature>
<keyword evidence="2" id="KW-0805">Transcription regulation</keyword>
<dbReference type="InterPro" id="IPR037171">
    <property type="entry name" value="NagB/RpiA_transferase-like"/>
</dbReference>
<dbReference type="AlphaFoldDB" id="A0A1G8P2P9"/>
<dbReference type="Proteomes" id="UP000199093">
    <property type="component" value="Unassembled WGS sequence"/>
</dbReference>
<comment type="similarity">
    <text evidence="1">Belongs to the SorC transcriptional regulatory family.</text>
</comment>
<gene>
    <name evidence="7" type="ORF">SAMN04487993_1011137</name>
</gene>
<dbReference type="GO" id="GO:0003677">
    <property type="term" value="F:DNA binding"/>
    <property type="evidence" value="ECO:0007669"/>
    <property type="project" value="UniProtKB-KW"/>
</dbReference>
<dbReference type="SUPFAM" id="SSF100950">
    <property type="entry name" value="NagB/RpiA/CoA transferase-like"/>
    <property type="match status" value="1"/>
</dbReference>
<dbReference type="EMBL" id="FNEJ01000011">
    <property type="protein sequence ID" value="SDI86722.1"/>
    <property type="molecule type" value="Genomic_DNA"/>
</dbReference>